<proteinExistence type="predicted"/>
<comment type="caution">
    <text evidence="2">The sequence shown here is derived from an EMBL/GenBank/DDBJ whole genome shotgun (WGS) entry which is preliminary data.</text>
</comment>
<feature type="transmembrane region" description="Helical" evidence="1">
    <location>
        <begin position="134"/>
        <end position="158"/>
    </location>
</feature>
<keyword evidence="1" id="KW-1133">Transmembrane helix</keyword>
<dbReference type="EMBL" id="BSFD01000002">
    <property type="protein sequence ID" value="GLK48343.1"/>
    <property type="molecule type" value="Genomic_DNA"/>
</dbReference>
<evidence type="ECO:0000313" key="2">
    <source>
        <dbReference type="EMBL" id="GLK48343.1"/>
    </source>
</evidence>
<protein>
    <submittedName>
        <fullName evidence="2">Uncharacterized protein</fullName>
    </submittedName>
</protein>
<accession>A0ABQ5TAF6</accession>
<reference evidence="2" key="2">
    <citation type="submission" date="2023-01" db="EMBL/GenBank/DDBJ databases">
        <authorList>
            <person name="Sun Q."/>
            <person name="Evtushenko L."/>
        </authorList>
    </citation>
    <scope>NUCLEOTIDE SEQUENCE</scope>
    <source>
        <strain evidence="2">VKM B-1499</strain>
    </source>
</reference>
<name>A0ABQ5TAF6_9CAUL</name>
<feature type="transmembrane region" description="Helical" evidence="1">
    <location>
        <begin position="78"/>
        <end position="103"/>
    </location>
</feature>
<dbReference type="Proteomes" id="UP001143509">
    <property type="component" value="Unassembled WGS sequence"/>
</dbReference>
<feature type="transmembrane region" description="Helical" evidence="1">
    <location>
        <begin position="44"/>
        <end position="66"/>
    </location>
</feature>
<evidence type="ECO:0000313" key="3">
    <source>
        <dbReference type="Proteomes" id="UP001143509"/>
    </source>
</evidence>
<reference evidence="2" key="1">
    <citation type="journal article" date="2014" name="Int. J. Syst. Evol. Microbiol.">
        <title>Complete genome of a new Firmicutes species belonging to the dominant human colonic microbiota ('Ruminococcus bicirculans') reveals two chromosomes and a selective capacity to utilize plant glucans.</title>
        <authorList>
            <consortium name="NISC Comparative Sequencing Program"/>
            <person name="Wegmann U."/>
            <person name="Louis P."/>
            <person name="Goesmann A."/>
            <person name="Henrissat B."/>
            <person name="Duncan S.H."/>
            <person name="Flint H.J."/>
        </authorList>
    </citation>
    <scope>NUCLEOTIDE SEQUENCE</scope>
    <source>
        <strain evidence="2">VKM B-1499</strain>
    </source>
</reference>
<dbReference type="RefSeq" id="WP_271164571.1">
    <property type="nucleotide sequence ID" value="NZ_BSFD01000002.1"/>
</dbReference>
<feature type="transmembrane region" description="Helical" evidence="1">
    <location>
        <begin position="15"/>
        <end position="35"/>
    </location>
</feature>
<evidence type="ECO:0000256" key="1">
    <source>
        <dbReference type="SAM" id="Phobius"/>
    </source>
</evidence>
<keyword evidence="1" id="KW-0812">Transmembrane</keyword>
<keyword evidence="3" id="KW-1185">Reference proteome</keyword>
<gene>
    <name evidence="2" type="ORF">GCM10017620_13160</name>
</gene>
<sequence length="176" mass="18667">MFDIGHLKQRFSQYAALWVAGFLISGAAILIGMLFMDLMAAADLVLPVLLALVALILGVGVVASFLSNRTLGTKLAVLSAAVLLVLPLLWSPVSAAVVIAFFADRSIEYSVAYADFQIAIASVLYPLSELFLGGAVFSAVWAGFQFFASLVGVISAVARAWPYIRRILGPEPATDS</sequence>
<organism evidence="2 3">
    <name type="scientific">Brevundimonas intermedia</name>
    <dbReference type="NCBI Taxonomy" id="74315"/>
    <lineage>
        <taxon>Bacteria</taxon>
        <taxon>Pseudomonadati</taxon>
        <taxon>Pseudomonadota</taxon>
        <taxon>Alphaproteobacteria</taxon>
        <taxon>Caulobacterales</taxon>
        <taxon>Caulobacteraceae</taxon>
        <taxon>Brevundimonas</taxon>
    </lineage>
</organism>
<keyword evidence="1" id="KW-0472">Membrane</keyword>